<dbReference type="AlphaFoldDB" id="A0A2P2QS27"/>
<proteinExistence type="predicted"/>
<evidence type="ECO:0000313" key="1">
    <source>
        <dbReference type="EMBL" id="MBX69787.1"/>
    </source>
</evidence>
<accession>A0A2P2QS27</accession>
<name>A0A2P2QS27_RHIMU</name>
<reference evidence="1" key="1">
    <citation type="submission" date="2018-02" db="EMBL/GenBank/DDBJ databases">
        <title>Rhizophora mucronata_Transcriptome.</title>
        <authorList>
            <person name="Meera S.P."/>
            <person name="Sreeshan A."/>
            <person name="Augustine A."/>
        </authorList>
    </citation>
    <scope>NUCLEOTIDE SEQUENCE</scope>
    <source>
        <tissue evidence="1">Leaf</tissue>
    </source>
</reference>
<protein>
    <submittedName>
        <fullName evidence="1">Uncharacterized protein</fullName>
    </submittedName>
</protein>
<sequence>MLRHTVTLFNAPWEKLRKFCVKSA</sequence>
<organism evidence="1">
    <name type="scientific">Rhizophora mucronata</name>
    <name type="common">Asiatic mangrove</name>
    <dbReference type="NCBI Taxonomy" id="61149"/>
    <lineage>
        <taxon>Eukaryota</taxon>
        <taxon>Viridiplantae</taxon>
        <taxon>Streptophyta</taxon>
        <taxon>Embryophyta</taxon>
        <taxon>Tracheophyta</taxon>
        <taxon>Spermatophyta</taxon>
        <taxon>Magnoliopsida</taxon>
        <taxon>eudicotyledons</taxon>
        <taxon>Gunneridae</taxon>
        <taxon>Pentapetalae</taxon>
        <taxon>rosids</taxon>
        <taxon>fabids</taxon>
        <taxon>Malpighiales</taxon>
        <taxon>Rhizophoraceae</taxon>
        <taxon>Rhizophora</taxon>
    </lineage>
</organism>
<dbReference type="EMBL" id="GGEC01089303">
    <property type="protein sequence ID" value="MBX69787.1"/>
    <property type="molecule type" value="Transcribed_RNA"/>
</dbReference>